<evidence type="ECO:0000256" key="2">
    <source>
        <dbReference type="ARBA" id="ARBA00023134"/>
    </source>
</evidence>
<feature type="region of interest" description="Disordered" evidence="4">
    <location>
        <begin position="49"/>
        <end position="89"/>
    </location>
</feature>
<dbReference type="InterPro" id="IPR015894">
    <property type="entry name" value="Guanylate-bd_N"/>
</dbReference>
<dbReference type="RefSeq" id="XP_031565024.1">
    <property type="nucleotide sequence ID" value="XM_031709164.1"/>
</dbReference>
<organism evidence="7 8">
    <name type="scientific">Actinia tenebrosa</name>
    <name type="common">Australian red waratah sea anemone</name>
    <dbReference type="NCBI Taxonomy" id="6105"/>
    <lineage>
        <taxon>Eukaryota</taxon>
        <taxon>Metazoa</taxon>
        <taxon>Cnidaria</taxon>
        <taxon>Anthozoa</taxon>
        <taxon>Hexacorallia</taxon>
        <taxon>Actiniaria</taxon>
        <taxon>Actiniidae</taxon>
        <taxon>Actinia</taxon>
    </lineage>
</organism>
<dbReference type="InterPro" id="IPR027417">
    <property type="entry name" value="P-loop_NTPase"/>
</dbReference>
<name>A0A6P8I8Y0_ACTTE</name>
<evidence type="ECO:0000256" key="3">
    <source>
        <dbReference type="PROSITE-ProRule" id="PRU01052"/>
    </source>
</evidence>
<evidence type="ECO:0000256" key="4">
    <source>
        <dbReference type="SAM" id="MobiDB-lite"/>
    </source>
</evidence>
<dbReference type="OrthoDB" id="2135133at2759"/>
<evidence type="ECO:0000256" key="5">
    <source>
        <dbReference type="SAM" id="SignalP"/>
    </source>
</evidence>
<protein>
    <submittedName>
        <fullName evidence="8">Guanylate-binding protein 5-like</fullName>
    </submittedName>
</protein>
<keyword evidence="5" id="KW-0732">Signal</keyword>
<evidence type="ECO:0000313" key="7">
    <source>
        <dbReference type="Proteomes" id="UP000515163"/>
    </source>
</evidence>
<dbReference type="Pfam" id="PF02263">
    <property type="entry name" value="GBP"/>
    <property type="match status" value="1"/>
</dbReference>
<dbReference type="SUPFAM" id="SSF52540">
    <property type="entry name" value="P-loop containing nucleoside triphosphate hydrolases"/>
    <property type="match status" value="1"/>
</dbReference>
<gene>
    <name evidence="8" type="primary">LOC116300317</name>
</gene>
<evidence type="ECO:0000259" key="6">
    <source>
        <dbReference type="PROSITE" id="PS51715"/>
    </source>
</evidence>
<feature type="compositionally biased region" description="Basic and acidic residues" evidence="4">
    <location>
        <begin position="49"/>
        <end position="87"/>
    </location>
</feature>
<evidence type="ECO:0000313" key="8">
    <source>
        <dbReference type="RefSeq" id="XP_031565024.1"/>
    </source>
</evidence>
<dbReference type="PROSITE" id="PS51715">
    <property type="entry name" value="G_GB1_RHD3"/>
    <property type="match status" value="1"/>
</dbReference>
<keyword evidence="1" id="KW-0547">Nucleotide-binding</keyword>
<comment type="similarity">
    <text evidence="3">Belongs to the TRAFAC class dynamin-like GTPase superfamily. GB1/RHD3 GTPase family.</text>
</comment>
<proteinExistence type="inferred from homology"/>
<feature type="chain" id="PRO_5028415064" evidence="5">
    <location>
        <begin position="25"/>
        <end position="327"/>
    </location>
</feature>
<sequence>MLTITALFFATILIVSYQMTLVVSSTDEEHKCEGKGLCLQDHKEKLPVSGVYEDKRTPSDEKENIEKSKQKEKIPRPSHSEKQRDHLWGNPFENLDRPVQLVYPDKGSHKKLVLHEENIKFLQYIQEPVATVAVVGKFHTGKSFLLNQLMGKKAGFGVGPYVRPETMGIWMWGKPIRMKTSDGQQVALIFLDTEGFAATNVSETYDAKVFAVATLLSSFLIYNSVKIIDQGDIDYLELLARRTQLFALKSQMSKAKWTDEFNHDLLKFPPLLWVVQDFVQMTDENENNPSKWLHRLLASSSKDSEEHTVSLKAIFPSVDCHTLFLPA</sequence>
<accession>A0A6P8I8Y0</accession>
<feature type="signal peptide" evidence="5">
    <location>
        <begin position="1"/>
        <end position="24"/>
    </location>
</feature>
<feature type="non-terminal residue" evidence="8">
    <location>
        <position position="327"/>
    </location>
</feature>
<dbReference type="GeneID" id="116300317"/>
<dbReference type="CDD" id="cd01851">
    <property type="entry name" value="GBP"/>
    <property type="match status" value="1"/>
</dbReference>
<dbReference type="Gene3D" id="3.40.50.300">
    <property type="entry name" value="P-loop containing nucleotide triphosphate hydrolases"/>
    <property type="match status" value="1"/>
</dbReference>
<dbReference type="KEGG" id="aten:116300317"/>
<dbReference type="PANTHER" id="PTHR10751">
    <property type="entry name" value="GUANYLATE BINDING PROTEIN"/>
    <property type="match status" value="1"/>
</dbReference>
<keyword evidence="2" id="KW-0342">GTP-binding</keyword>
<evidence type="ECO:0000256" key="1">
    <source>
        <dbReference type="ARBA" id="ARBA00022741"/>
    </source>
</evidence>
<dbReference type="Proteomes" id="UP000515163">
    <property type="component" value="Unplaced"/>
</dbReference>
<dbReference type="InParanoid" id="A0A6P8I8Y0"/>
<feature type="domain" description="GB1/RHD3-type G" evidence="6">
    <location>
        <begin position="126"/>
        <end position="327"/>
    </location>
</feature>
<dbReference type="GO" id="GO:0005525">
    <property type="term" value="F:GTP binding"/>
    <property type="evidence" value="ECO:0007669"/>
    <property type="project" value="UniProtKB-KW"/>
</dbReference>
<dbReference type="InterPro" id="IPR030386">
    <property type="entry name" value="G_GB1_RHD3_dom"/>
</dbReference>
<dbReference type="AlphaFoldDB" id="A0A6P8I8Y0"/>
<reference evidence="8" key="1">
    <citation type="submission" date="2025-08" db="UniProtKB">
        <authorList>
            <consortium name="RefSeq"/>
        </authorList>
    </citation>
    <scope>IDENTIFICATION</scope>
</reference>
<keyword evidence="7" id="KW-1185">Reference proteome</keyword>
<dbReference type="GO" id="GO:0003924">
    <property type="term" value="F:GTPase activity"/>
    <property type="evidence" value="ECO:0007669"/>
    <property type="project" value="InterPro"/>
</dbReference>